<comment type="caution">
    <text evidence="3">The sequence shown here is derived from an EMBL/GenBank/DDBJ whole genome shotgun (WGS) entry which is preliminary data.</text>
</comment>
<evidence type="ECO:0000313" key="3">
    <source>
        <dbReference type="EMBL" id="KAJ8429545.1"/>
    </source>
</evidence>
<dbReference type="OrthoDB" id="1415978at2759"/>
<name>A0A9Q1JR78_9CARY</name>
<accession>A0A9Q1JR78</accession>
<feature type="domain" description="Transposase MuDR plant" evidence="2">
    <location>
        <begin position="44"/>
        <end position="86"/>
    </location>
</feature>
<feature type="compositionally biased region" description="Basic and acidic residues" evidence="1">
    <location>
        <begin position="246"/>
        <end position="257"/>
    </location>
</feature>
<dbReference type="Pfam" id="PF03108">
    <property type="entry name" value="DBD_Tnp_Mut"/>
    <property type="match status" value="1"/>
</dbReference>
<dbReference type="Proteomes" id="UP001153076">
    <property type="component" value="Unassembled WGS sequence"/>
</dbReference>
<evidence type="ECO:0000313" key="4">
    <source>
        <dbReference type="Proteomes" id="UP001153076"/>
    </source>
</evidence>
<keyword evidence="4" id="KW-1185">Reference proteome</keyword>
<protein>
    <recommendedName>
        <fullName evidence="2">Transposase MuDR plant domain-containing protein</fullName>
    </recommendedName>
</protein>
<gene>
    <name evidence="3" type="ORF">Cgig2_008377</name>
</gene>
<feature type="region of interest" description="Disordered" evidence="1">
    <location>
        <begin position="208"/>
        <end position="300"/>
    </location>
</feature>
<dbReference type="PANTHER" id="PTHR31973">
    <property type="entry name" value="POLYPROTEIN, PUTATIVE-RELATED"/>
    <property type="match status" value="1"/>
</dbReference>
<organism evidence="3 4">
    <name type="scientific">Carnegiea gigantea</name>
    <dbReference type="NCBI Taxonomy" id="171969"/>
    <lineage>
        <taxon>Eukaryota</taxon>
        <taxon>Viridiplantae</taxon>
        <taxon>Streptophyta</taxon>
        <taxon>Embryophyta</taxon>
        <taxon>Tracheophyta</taxon>
        <taxon>Spermatophyta</taxon>
        <taxon>Magnoliopsida</taxon>
        <taxon>eudicotyledons</taxon>
        <taxon>Gunneridae</taxon>
        <taxon>Pentapetalae</taxon>
        <taxon>Caryophyllales</taxon>
        <taxon>Cactineae</taxon>
        <taxon>Cactaceae</taxon>
        <taxon>Cactoideae</taxon>
        <taxon>Echinocereeae</taxon>
        <taxon>Carnegiea</taxon>
    </lineage>
</organism>
<proteinExistence type="predicted"/>
<dbReference type="EMBL" id="JAKOGI010000885">
    <property type="protein sequence ID" value="KAJ8429545.1"/>
    <property type="molecule type" value="Genomic_DNA"/>
</dbReference>
<evidence type="ECO:0000256" key="1">
    <source>
        <dbReference type="SAM" id="MobiDB-lite"/>
    </source>
</evidence>
<sequence length="300" mass="34104">MAKVFKQGRLWSRNRDGSVSVSLKEGDIFTYKDDILVVMKDYCVQQGICLRKLRNDRRRYTKKCTNVDCTWRIHASVLDNKSTWMIRRHSWKHICGRTEVNKSASSRWVATHPLSYYSPYKGVLMTAMGLDENNGQFSLAYGIAPQENEEEWSCFVQALARALGARKNIPTYTIIKLYDNIIHPISDPCIWGETNLPPLDPPFELRKRGSPKKHKIRESQSWSQALQAEGQGSRHFSGTKRLTCGRSRDDSGRLVERYKRKNVTSGRPVGMPRKTPRAILGTSAGKSTSIVAPPSQSSRV</sequence>
<dbReference type="PANTHER" id="PTHR31973:SF187">
    <property type="entry name" value="MUTATOR TRANSPOSASE MUDRA PROTEIN"/>
    <property type="match status" value="1"/>
</dbReference>
<evidence type="ECO:0000259" key="2">
    <source>
        <dbReference type="Pfam" id="PF03108"/>
    </source>
</evidence>
<dbReference type="InterPro" id="IPR004332">
    <property type="entry name" value="Transposase_MuDR"/>
</dbReference>
<reference evidence="3" key="1">
    <citation type="submission" date="2022-04" db="EMBL/GenBank/DDBJ databases">
        <title>Carnegiea gigantea Genome sequencing and assembly v2.</title>
        <authorList>
            <person name="Copetti D."/>
            <person name="Sanderson M.J."/>
            <person name="Burquez A."/>
            <person name="Wojciechowski M.F."/>
        </authorList>
    </citation>
    <scope>NUCLEOTIDE SEQUENCE</scope>
    <source>
        <strain evidence="3">SGP5-SGP5p</strain>
        <tissue evidence="3">Aerial part</tissue>
    </source>
</reference>
<feature type="compositionally biased region" description="Polar residues" evidence="1">
    <location>
        <begin position="284"/>
        <end position="300"/>
    </location>
</feature>
<dbReference type="AlphaFoldDB" id="A0A9Q1JR78"/>